<dbReference type="AlphaFoldDB" id="A0A835I4D3"/>
<comment type="subcellular location">
    <subcellularLocation>
        <location evidence="1">Chromosome</location>
    </subcellularLocation>
    <subcellularLocation>
        <location evidence="3">Nucleus</location>
    </subcellularLocation>
</comment>
<dbReference type="SUPFAM" id="SSF88697">
    <property type="entry name" value="PUA domain-like"/>
    <property type="match status" value="1"/>
</dbReference>
<dbReference type="PROSITE" id="PS51015">
    <property type="entry name" value="YDG"/>
    <property type="match status" value="1"/>
</dbReference>
<dbReference type="InterPro" id="IPR036987">
    <property type="entry name" value="SRA-YDG_sf"/>
</dbReference>
<keyword evidence="2 3" id="KW-0539">Nucleus</keyword>
<feature type="domain" description="YDG" evidence="4">
    <location>
        <begin position="104"/>
        <end position="256"/>
    </location>
</feature>
<dbReference type="Proteomes" id="UP000631114">
    <property type="component" value="Unassembled WGS sequence"/>
</dbReference>
<evidence type="ECO:0000256" key="1">
    <source>
        <dbReference type="ARBA" id="ARBA00004286"/>
    </source>
</evidence>
<dbReference type="SMART" id="SM00466">
    <property type="entry name" value="SRA"/>
    <property type="match status" value="1"/>
</dbReference>
<dbReference type="EMBL" id="JADFTS010000004">
    <property type="protein sequence ID" value="KAF9611400.1"/>
    <property type="molecule type" value="Genomic_DNA"/>
</dbReference>
<dbReference type="GO" id="GO:0003690">
    <property type="term" value="F:double-stranded DNA binding"/>
    <property type="evidence" value="ECO:0007669"/>
    <property type="project" value="TreeGrafter"/>
</dbReference>
<dbReference type="PANTHER" id="PTHR45660">
    <property type="entry name" value="HISTONE-LYSINE N-METHYLTRANSFERASE SETMAR"/>
    <property type="match status" value="1"/>
</dbReference>
<accession>A0A835I4D3</accession>
<evidence type="ECO:0000256" key="2">
    <source>
        <dbReference type="ARBA" id="ARBA00023242"/>
    </source>
</evidence>
<reference evidence="5 6" key="1">
    <citation type="submission" date="2020-10" db="EMBL/GenBank/DDBJ databases">
        <title>The Coptis chinensis genome and diversification of protoberbering-type alkaloids.</title>
        <authorList>
            <person name="Wang B."/>
            <person name="Shu S."/>
            <person name="Song C."/>
            <person name="Liu Y."/>
        </authorList>
    </citation>
    <scope>NUCLEOTIDE SEQUENCE [LARGE SCALE GENOMIC DNA]</scope>
    <source>
        <strain evidence="5">HL-2020</strain>
        <tissue evidence="5">Leaf</tissue>
    </source>
</reference>
<sequence length="270" mass="30499">MRLRITILTLMKKMIVLLFKDKKNRVSSSIRFTLVVNGNSTEAGVMRNKVRESLRLFQIICRRLLRDDEGKPKEEIGFRQIYLEAAKIVREKNKWVNTGNQILGIDHGVEVGDEFHYRVELSIIGLHRPYQGGIDYMHRHGTIVATSIVASGGYDDDMGSTDVLVYSGQGGAPVRGNKIDTDQKLVRGNLALKNSMDEGTPVRVIRGYKEGKGNASLDARISMAGIFTCDGLYLVEKYWTEQGRYGNKVFKFQLRRMAGQPELAITEQKQ</sequence>
<dbReference type="PANTHER" id="PTHR45660:SF46">
    <property type="entry name" value="HISTONE-LYSINE N-METHYLTRANSFERASE, H3 LYSINE-9 SPECIFIC SUVH6"/>
    <property type="match status" value="1"/>
</dbReference>
<comment type="caution">
    <text evidence="5">The sequence shown here is derived from an EMBL/GenBank/DDBJ whole genome shotgun (WGS) entry which is preliminary data.</text>
</comment>
<evidence type="ECO:0000259" key="4">
    <source>
        <dbReference type="PROSITE" id="PS51015"/>
    </source>
</evidence>
<dbReference type="InterPro" id="IPR015947">
    <property type="entry name" value="PUA-like_sf"/>
</dbReference>
<evidence type="ECO:0000313" key="6">
    <source>
        <dbReference type="Proteomes" id="UP000631114"/>
    </source>
</evidence>
<dbReference type="OrthoDB" id="5792673at2759"/>
<dbReference type="GO" id="GO:0005694">
    <property type="term" value="C:chromosome"/>
    <property type="evidence" value="ECO:0007669"/>
    <property type="project" value="UniProtKB-SubCell"/>
</dbReference>
<organism evidence="5 6">
    <name type="scientific">Coptis chinensis</name>
    <dbReference type="NCBI Taxonomy" id="261450"/>
    <lineage>
        <taxon>Eukaryota</taxon>
        <taxon>Viridiplantae</taxon>
        <taxon>Streptophyta</taxon>
        <taxon>Embryophyta</taxon>
        <taxon>Tracheophyta</taxon>
        <taxon>Spermatophyta</taxon>
        <taxon>Magnoliopsida</taxon>
        <taxon>Ranunculales</taxon>
        <taxon>Ranunculaceae</taxon>
        <taxon>Coptidoideae</taxon>
        <taxon>Coptis</taxon>
    </lineage>
</organism>
<dbReference type="Pfam" id="PF02182">
    <property type="entry name" value="SAD_SRA"/>
    <property type="match status" value="1"/>
</dbReference>
<keyword evidence="6" id="KW-1185">Reference proteome</keyword>
<name>A0A835I4D3_9MAGN</name>
<protein>
    <recommendedName>
        <fullName evidence="4">YDG domain-containing protein</fullName>
    </recommendedName>
</protein>
<evidence type="ECO:0000256" key="3">
    <source>
        <dbReference type="PROSITE-ProRule" id="PRU00358"/>
    </source>
</evidence>
<dbReference type="InterPro" id="IPR051357">
    <property type="entry name" value="H3K9_HMTase_SUVAR3-9"/>
</dbReference>
<proteinExistence type="predicted"/>
<dbReference type="Gene3D" id="2.30.280.10">
    <property type="entry name" value="SRA-YDG"/>
    <property type="match status" value="1"/>
</dbReference>
<dbReference type="GO" id="GO:0005634">
    <property type="term" value="C:nucleus"/>
    <property type="evidence" value="ECO:0007669"/>
    <property type="project" value="UniProtKB-SubCell"/>
</dbReference>
<dbReference type="InterPro" id="IPR003105">
    <property type="entry name" value="SRA_YDG"/>
</dbReference>
<gene>
    <name evidence="5" type="ORF">IFM89_032069</name>
</gene>
<evidence type="ECO:0000313" key="5">
    <source>
        <dbReference type="EMBL" id="KAF9611400.1"/>
    </source>
</evidence>
<dbReference type="GO" id="GO:0042054">
    <property type="term" value="F:histone methyltransferase activity"/>
    <property type="evidence" value="ECO:0007669"/>
    <property type="project" value="TreeGrafter"/>
</dbReference>